<sequence length="466" mass="51211">MSVSDRLKFDRSAERAVKISPLACLNRTIIARTPLMTWVGGLPRTNRLNRIVDFALARSTVLRDYAAAITGTAGRLVFSLFYFVALANTLTIAEFGLFATASAAGVMLSRILGFGFISPLYRIATVKPLLLGVFTGGFILMSLLSLPVLAAASWMTYAIFFSGEMALTAFALVIVAETLFWRPIEVTLIVNNGMNRFGRAATLAILATFLRAVAAVIFSFSPTPGLDNWLLYYLAANATALLVAAAFFYPRRRIRIRIPLYFRRLPDALYVAAADVVFYLQMELDKLLVLAIGGPQLAGIYAIIMRLVDLTAIPIRTFTMMLIQKMMRARDMLGSLKLRLGIEAGVFVISTLGLLGLAGLLYFFPNLLGRNVAEAAPMLILVLCVPGLRNLVEYQAELLFARGQTLLRSLNLTLLAGMKGLFLASLLFWSRDTSQMLVMLNLAFLALYLASAALTYSAMKMPAKRF</sequence>
<evidence type="ECO:0000313" key="8">
    <source>
        <dbReference type="Proteomes" id="UP001556692"/>
    </source>
</evidence>
<comment type="subcellular location">
    <subcellularLocation>
        <location evidence="1">Cell membrane</location>
        <topology evidence="1">Multi-pass membrane protein</topology>
    </subcellularLocation>
</comment>
<feature type="transmembrane region" description="Helical" evidence="6">
    <location>
        <begin position="412"/>
        <end position="430"/>
    </location>
</feature>
<keyword evidence="5 6" id="KW-0472">Membrane</keyword>
<keyword evidence="8" id="KW-1185">Reference proteome</keyword>
<feature type="transmembrane region" description="Helical" evidence="6">
    <location>
        <begin position="344"/>
        <end position="363"/>
    </location>
</feature>
<feature type="transmembrane region" description="Helical" evidence="6">
    <location>
        <begin position="436"/>
        <end position="456"/>
    </location>
</feature>
<dbReference type="Proteomes" id="UP001556692">
    <property type="component" value="Unassembled WGS sequence"/>
</dbReference>
<feature type="transmembrane region" description="Helical" evidence="6">
    <location>
        <begin position="97"/>
        <end position="117"/>
    </location>
</feature>
<feature type="transmembrane region" description="Helical" evidence="6">
    <location>
        <begin position="129"/>
        <end position="151"/>
    </location>
</feature>
<dbReference type="PANTHER" id="PTHR30250">
    <property type="entry name" value="PST FAMILY PREDICTED COLANIC ACID TRANSPORTER"/>
    <property type="match status" value="1"/>
</dbReference>
<feature type="transmembrane region" description="Helical" evidence="6">
    <location>
        <begin position="261"/>
        <end position="280"/>
    </location>
</feature>
<keyword evidence="2" id="KW-1003">Cell membrane</keyword>
<feature type="transmembrane region" description="Helical" evidence="6">
    <location>
        <begin position="157"/>
        <end position="180"/>
    </location>
</feature>
<feature type="transmembrane region" description="Helical" evidence="6">
    <location>
        <begin position="65"/>
        <end position="85"/>
    </location>
</feature>
<evidence type="ECO:0000256" key="5">
    <source>
        <dbReference type="ARBA" id="ARBA00023136"/>
    </source>
</evidence>
<reference evidence="7 8" key="1">
    <citation type="submission" date="2024-05" db="EMBL/GenBank/DDBJ databases">
        <authorList>
            <person name="Jiang F."/>
        </authorList>
    </citation>
    <scope>NUCLEOTIDE SEQUENCE [LARGE SCALE GENOMIC DNA]</scope>
    <source>
        <strain evidence="7 8">LZ166</strain>
    </source>
</reference>
<dbReference type="InterPro" id="IPR050833">
    <property type="entry name" value="Poly_Biosynth_Transport"/>
</dbReference>
<proteinExistence type="predicted"/>
<evidence type="ECO:0000256" key="3">
    <source>
        <dbReference type="ARBA" id="ARBA00022692"/>
    </source>
</evidence>
<feature type="transmembrane region" description="Helical" evidence="6">
    <location>
        <begin position="300"/>
        <end position="323"/>
    </location>
</feature>
<evidence type="ECO:0000256" key="1">
    <source>
        <dbReference type="ARBA" id="ARBA00004651"/>
    </source>
</evidence>
<evidence type="ECO:0000256" key="4">
    <source>
        <dbReference type="ARBA" id="ARBA00022989"/>
    </source>
</evidence>
<evidence type="ECO:0000256" key="2">
    <source>
        <dbReference type="ARBA" id="ARBA00022475"/>
    </source>
</evidence>
<gene>
    <name evidence="7" type="ORF">ABGN05_02375</name>
</gene>
<protein>
    <submittedName>
        <fullName evidence="7">Lipopolysaccharide biosynthesis protein</fullName>
    </submittedName>
</protein>
<evidence type="ECO:0000256" key="6">
    <source>
        <dbReference type="SAM" id="Phobius"/>
    </source>
</evidence>
<dbReference type="EMBL" id="JBDPGJ010000001">
    <property type="protein sequence ID" value="MEX0404503.1"/>
    <property type="molecule type" value="Genomic_DNA"/>
</dbReference>
<keyword evidence="3 6" id="KW-0812">Transmembrane</keyword>
<keyword evidence="4 6" id="KW-1133">Transmembrane helix</keyword>
<name>A0ABV3SCP2_9HYPH</name>
<organism evidence="7 8">
    <name type="scientific">Aquibium pacificus</name>
    <dbReference type="NCBI Taxonomy" id="3153579"/>
    <lineage>
        <taxon>Bacteria</taxon>
        <taxon>Pseudomonadati</taxon>
        <taxon>Pseudomonadota</taxon>
        <taxon>Alphaproteobacteria</taxon>
        <taxon>Hyphomicrobiales</taxon>
        <taxon>Phyllobacteriaceae</taxon>
        <taxon>Aquibium</taxon>
    </lineage>
</organism>
<dbReference type="PANTHER" id="PTHR30250:SF11">
    <property type="entry name" value="O-ANTIGEN TRANSPORTER-RELATED"/>
    <property type="match status" value="1"/>
</dbReference>
<accession>A0ABV3SCP2</accession>
<feature type="transmembrane region" description="Helical" evidence="6">
    <location>
        <begin position="200"/>
        <end position="218"/>
    </location>
</feature>
<feature type="transmembrane region" description="Helical" evidence="6">
    <location>
        <begin position="230"/>
        <end position="249"/>
    </location>
</feature>
<feature type="transmembrane region" description="Helical" evidence="6">
    <location>
        <begin position="375"/>
        <end position="392"/>
    </location>
</feature>
<comment type="caution">
    <text evidence="7">The sequence shown here is derived from an EMBL/GenBank/DDBJ whole genome shotgun (WGS) entry which is preliminary data.</text>
</comment>
<evidence type="ECO:0000313" key="7">
    <source>
        <dbReference type="EMBL" id="MEX0404503.1"/>
    </source>
</evidence>